<proteinExistence type="predicted"/>
<dbReference type="Gene3D" id="3.40.50.1820">
    <property type="entry name" value="alpha/beta hydrolase"/>
    <property type="match status" value="1"/>
</dbReference>
<dbReference type="InterPro" id="IPR029058">
    <property type="entry name" value="AB_hydrolase_fold"/>
</dbReference>
<evidence type="ECO:0000313" key="6">
    <source>
        <dbReference type="Proteomes" id="UP000572907"/>
    </source>
</evidence>
<evidence type="ECO:0000259" key="4">
    <source>
        <dbReference type="Pfam" id="PF18435"/>
    </source>
</evidence>
<evidence type="ECO:0000256" key="2">
    <source>
        <dbReference type="SAM" id="SignalP"/>
    </source>
</evidence>
<organism evidence="5 6">
    <name type="scientific">Streptomyces violarus</name>
    <dbReference type="NCBI Taxonomy" id="67380"/>
    <lineage>
        <taxon>Bacteria</taxon>
        <taxon>Bacillati</taxon>
        <taxon>Actinomycetota</taxon>
        <taxon>Actinomycetes</taxon>
        <taxon>Kitasatosporales</taxon>
        <taxon>Streptomycetaceae</taxon>
        <taxon>Streptomyces</taxon>
    </lineage>
</organism>
<dbReference type="PROSITE" id="PS51318">
    <property type="entry name" value="TAT"/>
    <property type="match status" value="1"/>
</dbReference>
<name>A0A7W5EZ49_9ACTN</name>
<reference evidence="5 6" key="1">
    <citation type="submission" date="2020-08" db="EMBL/GenBank/DDBJ databases">
        <title>Genomic Encyclopedia of Type Strains, Phase III (KMG-III): the genomes of soil and plant-associated and newly described type strains.</title>
        <authorList>
            <person name="Whitman W."/>
        </authorList>
    </citation>
    <scope>NUCLEOTIDE SEQUENCE [LARGE SCALE GENOMIC DNA]</scope>
    <source>
        <strain evidence="5 6">CECT 3237</strain>
    </source>
</reference>
<accession>A0A7W5EZ49</accession>
<dbReference type="GO" id="GO:0006508">
    <property type="term" value="P:proteolysis"/>
    <property type="evidence" value="ECO:0007669"/>
    <property type="project" value="InterPro"/>
</dbReference>
<evidence type="ECO:0000313" key="5">
    <source>
        <dbReference type="EMBL" id="MBB3074115.1"/>
    </source>
</evidence>
<feature type="domain" description="Peptidase S9 prolyl oligopeptidase catalytic" evidence="3">
    <location>
        <begin position="296"/>
        <end position="362"/>
    </location>
</feature>
<dbReference type="Pfam" id="PF18435">
    <property type="entry name" value="EstA_Ig_like"/>
    <property type="match status" value="1"/>
</dbReference>
<feature type="signal peptide" evidence="2">
    <location>
        <begin position="1"/>
        <end position="27"/>
    </location>
</feature>
<dbReference type="Pfam" id="PF00326">
    <property type="entry name" value="Peptidase_S9"/>
    <property type="match status" value="1"/>
</dbReference>
<dbReference type="InterPro" id="IPR006311">
    <property type="entry name" value="TAT_signal"/>
</dbReference>
<dbReference type="InterPro" id="IPR050955">
    <property type="entry name" value="Plant_Biomass_Hydrol_Est"/>
</dbReference>
<dbReference type="GO" id="GO:0008236">
    <property type="term" value="F:serine-type peptidase activity"/>
    <property type="evidence" value="ECO:0007669"/>
    <property type="project" value="InterPro"/>
</dbReference>
<dbReference type="PANTHER" id="PTHR43037:SF1">
    <property type="entry name" value="BLL1128 PROTEIN"/>
    <property type="match status" value="1"/>
</dbReference>
<evidence type="ECO:0000256" key="1">
    <source>
        <dbReference type="ARBA" id="ARBA00022729"/>
    </source>
</evidence>
<keyword evidence="1 2" id="KW-0732">Signal</keyword>
<gene>
    <name evidence="5" type="ORF">FHS41_000584</name>
</gene>
<dbReference type="InterPro" id="IPR001375">
    <property type="entry name" value="Peptidase_S9_cat"/>
</dbReference>
<sequence>MRSIPRRTVLAVTAGVVAAPTVSTATAAAADATTAPSEGRQAASGLNPVLRTDLLTRVTPRNNWLVTAVAIQYAHRIDLRGGSVPPTAFQVQATVGGRTAARTVTRVYSNASAEVDDRSHPGRPGDRLIVELDPNDSNARAAGTDPLPLDRAYSVRQVADVRTPEGEPVLEAGPFANRNDDVITPVVDDFAAGSFTDSAGSELDFRLYQPAGFLRNPRTRTRYPLVVTLHGGGEVADNNMTQLTSNRVAVTFAKPERQRRNPAFVLSPQIPPPRPMDGPDGTDWTDAKVQAALIELIDTFVREHSRNVDTDRLYLAGLSSGGRGIYSLLAKRPEVFAAALPTAGWGDAATMDRITHIPIWADHSVDDPVVPYREGRFGNPGTWTLMNALETAGARVSRGEWANDLPKAQFEARSRALLRQARATRSHVLFTSYTSGTTPVSPHLSWAQTYENDVVIDWLFAQSR</sequence>
<dbReference type="RefSeq" id="WP_184587393.1">
    <property type="nucleotide sequence ID" value="NZ_BMUP01000001.1"/>
</dbReference>
<comment type="caution">
    <text evidence="5">The sequence shown here is derived from an EMBL/GenBank/DDBJ whole genome shotgun (WGS) entry which is preliminary data.</text>
</comment>
<feature type="chain" id="PRO_5039248038" evidence="2">
    <location>
        <begin position="28"/>
        <end position="464"/>
    </location>
</feature>
<evidence type="ECO:0000259" key="3">
    <source>
        <dbReference type="Pfam" id="PF00326"/>
    </source>
</evidence>
<dbReference type="SUPFAM" id="SSF53474">
    <property type="entry name" value="alpha/beta-Hydrolases"/>
    <property type="match status" value="1"/>
</dbReference>
<protein>
    <submittedName>
        <fullName evidence="5">Putative peptidase</fullName>
    </submittedName>
</protein>
<dbReference type="PANTHER" id="PTHR43037">
    <property type="entry name" value="UNNAMED PRODUCT-RELATED"/>
    <property type="match status" value="1"/>
</dbReference>
<dbReference type="AlphaFoldDB" id="A0A7W5EZ49"/>
<dbReference type="Gene3D" id="2.60.40.2180">
    <property type="match status" value="1"/>
</dbReference>
<dbReference type="InterPro" id="IPR041172">
    <property type="entry name" value="EstA_Ig-like_N"/>
</dbReference>
<dbReference type="Proteomes" id="UP000572907">
    <property type="component" value="Unassembled WGS sequence"/>
</dbReference>
<keyword evidence="6" id="KW-1185">Reference proteome</keyword>
<dbReference type="EMBL" id="JACHXE010000001">
    <property type="protein sequence ID" value="MBB3074115.1"/>
    <property type="molecule type" value="Genomic_DNA"/>
</dbReference>
<feature type="domain" description="Esterase Ig-like N-terminal" evidence="4">
    <location>
        <begin position="52"/>
        <end position="167"/>
    </location>
</feature>